<dbReference type="InterPro" id="IPR017452">
    <property type="entry name" value="GPCR_Rhodpsn_7TM"/>
</dbReference>
<evidence type="ECO:0000256" key="9">
    <source>
        <dbReference type="RuleBase" id="RU000688"/>
    </source>
</evidence>
<evidence type="ECO:0000256" key="4">
    <source>
        <dbReference type="ARBA" id="ARBA00022989"/>
    </source>
</evidence>
<dbReference type="GO" id="GO:0004930">
    <property type="term" value="F:G protein-coupled receptor activity"/>
    <property type="evidence" value="ECO:0007669"/>
    <property type="project" value="UniProtKB-KW"/>
</dbReference>
<dbReference type="InterPro" id="IPR028336">
    <property type="entry name" value="GPR119"/>
</dbReference>
<dbReference type="OMA" id="AYKNTHI"/>
<evidence type="ECO:0000256" key="5">
    <source>
        <dbReference type="ARBA" id="ARBA00023040"/>
    </source>
</evidence>
<feature type="transmembrane region" description="Helical" evidence="10">
    <location>
        <begin position="253"/>
        <end position="272"/>
    </location>
</feature>
<dbReference type="EnsemblMetazoa" id="CapteT74018">
    <property type="protein sequence ID" value="CapteP74018"/>
    <property type="gene ID" value="CapteG74018"/>
</dbReference>
<evidence type="ECO:0000256" key="2">
    <source>
        <dbReference type="ARBA" id="ARBA00022475"/>
    </source>
</evidence>
<dbReference type="OrthoDB" id="10042731at2759"/>
<dbReference type="InterPro" id="IPR000276">
    <property type="entry name" value="GPCR_Rhodpsn"/>
</dbReference>
<evidence type="ECO:0000256" key="10">
    <source>
        <dbReference type="SAM" id="Phobius"/>
    </source>
</evidence>
<keyword evidence="3 9" id="KW-0812">Transmembrane</keyword>
<feature type="transmembrane region" description="Helical" evidence="10">
    <location>
        <begin position="83"/>
        <end position="100"/>
    </location>
</feature>
<sequence>WTPEKIAAVTLLSVLTPFILGGNLLVIIAVAKCRRLKSTTNYFLVCLAIADISTGLFAPLYIAEEMLRDGITSSVLCLGPHCLLMTVCGVSVMSLAAIAYDRYTALTRPLDYINVMTFKKMLAFSVFAWVYSALIAWLPMMRLHDNPPMCSFHLIRREPLIVLLSCLFLPAYLIIFFCYSRIFCIARDHVDAIAAVQSSLQRQIELNFVAKDTKYAKTLAIVMGFFVLLWLPYQLCLLTELVSDVVVDDWVRGFLALLSHCNSGINPWIYAFRNQDFKRAFIDII</sequence>
<dbReference type="GO" id="GO:0043410">
    <property type="term" value="P:positive regulation of MAPK cascade"/>
    <property type="evidence" value="ECO:0007669"/>
    <property type="project" value="TreeGrafter"/>
</dbReference>
<keyword evidence="2" id="KW-1003">Cell membrane</keyword>
<dbReference type="PROSITE" id="PS00237">
    <property type="entry name" value="G_PROTEIN_RECEP_F1_1"/>
    <property type="match status" value="1"/>
</dbReference>
<feature type="non-terminal residue" evidence="12">
    <location>
        <position position="285"/>
    </location>
</feature>
<dbReference type="PROSITE" id="PS50262">
    <property type="entry name" value="G_PROTEIN_RECEP_F1_2"/>
    <property type="match status" value="1"/>
</dbReference>
<evidence type="ECO:0000256" key="8">
    <source>
        <dbReference type="ARBA" id="ARBA00023224"/>
    </source>
</evidence>
<protein>
    <recommendedName>
        <fullName evidence="11">G-protein coupled receptors family 1 profile domain-containing protein</fullName>
    </recommendedName>
</protein>
<dbReference type="SMART" id="SM01381">
    <property type="entry name" value="7TM_GPCR_Srsx"/>
    <property type="match status" value="1"/>
</dbReference>
<organism evidence="12">
    <name type="scientific">Capitella teleta</name>
    <name type="common">Polychaete worm</name>
    <dbReference type="NCBI Taxonomy" id="283909"/>
    <lineage>
        <taxon>Eukaryota</taxon>
        <taxon>Metazoa</taxon>
        <taxon>Spiralia</taxon>
        <taxon>Lophotrochozoa</taxon>
        <taxon>Annelida</taxon>
        <taxon>Polychaeta</taxon>
        <taxon>Sedentaria</taxon>
        <taxon>Scolecida</taxon>
        <taxon>Capitellidae</taxon>
        <taxon>Capitella</taxon>
    </lineage>
</organism>
<dbReference type="Gene3D" id="1.20.1070.10">
    <property type="entry name" value="Rhodopsin 7-helix transmembrane proteins"/>
    <property type="match status" value="1"/>
</dbReference>
<evidence type="ECO:0000259" key="11">
    <source>
        <dbReference type="PROSITE" id="PS50262"/>
    </source>
</evidence>
<reference evidence="12 14" key="2">
    <citation type="journal article" date="2013" name="Nature">
        <title>Insights into bilaterian evolution from three spiralian genomes.</title>
        <authorList>
            <person name="Simakov O."/>
            <person name="Marletaz F."/>
            <person name="Cho S.J."/>
            <person name="Edsinger-Gonzales E."/>
            <person name="Havlak P."/>
            <person name="Hellsten U."/>
            <person name="Kuo D.H."/>
            <person name="Larsson T."/>
            <person name="Lv J."/>
            <person name="Arendt D."/>
            <person name="Savage R."/>
            <person name="Osoegawa K."/>
            <person name="de Jong P."/>
            <person name="Grimwood J."/>
            <person name="Chapman J.A."/>
            <person name="Shapiro H."/>
            <person name="Aerts A."/>
            <person name="Otillar R.P."/>
            <person name="Terry A.Y."/>
            <person name="Boore J.L."/>
            <person name="Grigoriev I.V."/>
            <person name="Lindberg D.R."/>
            <person name="Seaver E.C."/>
            <person name="Weisblat D.A."/>
            <person name="Putnam N.H."/>
            <person name="Rokhsar D.S."/>
        </authorList>
    </citation>
    <scope>NUCLEOTIDE SEQUENCE</scope>
    <source>
        <strain evidence="12 14">I ESC-2004</strain>
    </source>
</reference>
<dbReference type="Pfam" id="PF00001">
    <property type="entry name" value="7tm_1"/>
    <property type="match status" value="1"/>
</dbReference>
<feature type="transmembrane region" description="Helical" evidence="10">
    <location>
        <begin position="121"/>
        <end position="140"/>
    </location>
</feature>
<keyword evidence="8 9" id="KW-0807">Transducer</keyword>
<feature type="domain" description="G-protein coupled receptors family 1 profile" evidence="11">
    <location>
        <begin position="22"/>
        <end position="270"/>
    </location>
</feature>
<comment type="similarity">
    <text evidence="9">Belongs to the G-protein coupled receptor 1 family.</text>
</comment>
<dbReference type="EMBL" id="AMQN01008114">
    <property type="status" value="NOT_ANNOTATED_CDS"/>
    <property type="molecule type" value="Genomic_DNA"/>
</dbReference>
<reference evidence="13" key="3">
    <citation type="submission" date="2015-06" db="UniProtKB">
        <authorList>
            <consortium name="EnsemblMetazoa"/>
        </authorList>
    </citation>
    <scope>IDENTIFICATION</scope>
</reference>
<evidence type="ECO:0000256" key="6">
    <source>
        <dbReference type="ARBA" id="ARBA00023136"/>
    </source>
</evidence>
<feature type="transmembrane region" description="Helical" evidence="10">
    <location>
        <begin position="215"/>
        <end position="233"/>
    </location>
</feature>
<feature type="transmembrane region" description="Helical" evidence="10">
    <location>
        <begin position="6"/>
        <end position="30"/>
    </location>
</feature>
<evidence type="ECO:0000313" key="12">
    <source>
        <dbReference type="EMBL" id="ELU04536.1"/>
    </source>
</evidence>
<evidence type="ECO:0000256" key="7">
    <source>
        <dbReference type="ARBA" id="ARBA00023170"/>
    </source>
</evidence>
<name>R7UEM5_CAPTE</name>
<reference evidence="14" key="1">
    <citation type="submission" date="2012-12" db="EMBL/GenBank/DDBJ databases">
        <authorList>
            <person name="Hellsten U."/>
            <person name="Grimwood J."/>
            <person name="Chapman J.A."/>
            <person name="Shapiro H."/>
            <person name="Aerts A."/>
            <person name="Otillar R.P."/>
            <person name="Terry A.Y."/>
            <person name="Boore J.L."/>
            <person name="Simakov O."/>
            <person name="Marletaz F."/>
            <person name="Cho S.-J."/>
            <person name="Edsinger-Gonzales E."/>
            <person name="Havlak P."/>
            <person name="Kuo D.-H."/>
            <person name="Larsson T."/>
            <person name="Lv J."/>
            <person name="Arendt D."/>
            <person name="Savage R."/>
            <person name="Osoegawa K."/>
            <person name="de Jong P."/>
            <person name="Lindberg D.R."/>
            <person name="Seaver E.C."/>
            <person name="Weisblat D.A."/>
            <person name="Putnam N.H."/>
            <person name="Grigoriev I.V."/>
            <person name="Rokhsar D.S."/>
        </authorList>
    </citation>
    <scope>NUCLEOTIDE SEQUENCE</scope>
    <source>
        <strain evidence="14">I ESC-2004</strain>
    </source>
</reference>
<dbReference type="HOGENOM" id="CLU_009579_11_5_1"/>
<evidence type="ECO:0000313" key="13">
    <source>
        <dbReference type="EnsemblMetazoa" id="CapteP74018"/>
    </source>
</evidence>
<dbReference type="SUPFAM" id="SSF81321">
    <property type="entry name" value="Family A G protein-coupled receptor-like"/>
    <property type="match status" value="1"/>
</dbReference>
<feature type="transmembrane region" description="Helical" evidence="10">
    <location>
        <begin position="42"/>
        <end position="63"/>
    </location>
</feature>
<dbReference type="CDD" id="cd15104">
    <property type="entry name" value="7tmA_GPR119_R_insulinotropic_receptor"/>
    <property type="match status" value="1"/>
</dbReference>
<proteinExistence type="inferred from homology"/>
<dbReference type="PANTHER" id="PTHR24248">
    <property type="entry name" value="ADRENERGIC RECEPTOR-RELATED G-PROTEIN COUPLED RECEPTOR"/>
    <property type="match status" value="1"/>
</dbReference>
<dbReference type="GO" id="GO:0071880">
    <property type="term" value="P:adenylate cyclase-activating adrenergic receptor signaling pathway"/>
    <property type="evidence" value="ECO:0007669"/>
    <property type="project" value="TreeGrafter"/>
</dbReference>
<dbReference type="Proteomes" id="UP000014760">
    <property type="component" value="Unassembled WGS sequence"/>
</dbReference>
<accession>R7UEM5</accession>
<dbReference type="AlphaFoldDB" id="R7UEM5"/>
<dbReference type="GO" id="GO:0005886">
    <property type="term" value="C:plasma membrane"/>
    <property type="evidence" value="ECO:0007669"/>
    <property type="project" value="UniProtKB-SubCell"/>
</dbReference>
<dbReference type="STRING" id="283909.R7UEM5"/>
<comment type="subcellular location">
    <subcellularLocation>
        <location evidence="1">Cell membrane</location>
        <topology evidence="1">Multi-pass membrane protein</topology>
    </subcellularLocation>
</comment>
<gene>
    <name evidence="12" type="ORF">CAPTEDRAFT_74018</name>
</gene>
<evidence type="ECO:0000256" key="3">
    <source>
        <dbReference type="ARBA" id="ARBA00022692"/>
    </source>
</evidence>
<dbReference type="EMBL" id="KB302198">
    <property type="protein sequence ID" value="ELU04536.1"/>
    <property type="molecule type" value="Genomic_DNA"/>
</dbReference>
<keyword evidence="4 10" id="KW-1133">Transmembrane helix</keyword>
<keyword evidence="6 10" id="KW-0472">Membrane</keyword>
<evidence type="ECO:0000313" key="14">
    <source>
        <dbReference type="Proteomes" id="UP000014760"/>
    </source>
</evidence>
<dbReference type="GO" id="GO:0031210">
    <property type="term" value="F:phosphatidylcholine binding"/>
    <property type="evidence" value="ECO:0007669"/>
    <property type="project" value="InterPro"/>
</dbReference>
<keyword evidence="5 9" id="KW-0297">G-protein coupled receptor</keyword>
<feature type="non-terminal residue" evidence="12">
    <location>
        <position position="1"/>
    </location>
</feature>
<dbReference type="PRINTS" id="PR00237">
    <property type="entry name" value="GPCRRHODOPSN"/>
</dbReference>
<evidence type="ECO:0000256" key="1">
    <source>
        <dbReference type="ARBA" id="ARBA00004651"/>
    </source>
</evidence>
<feature type="transmembrane region" description="Helical" evidence="10">
    <location>
        <begin position="160"/>
        <end position="179"/>
    </location>
</feature>
<keyword evidence="7 9" id="KW-0675">Receptor</keyword>
<dbReference type="FunCoup" id="R7UEM5">
    <property type="interactions" value="57"/>
</dbReference>
<keyword evidence="14" id="KW-1185">Reference proteome</keyword>